<name>A0A497E2V0_UNCAE</name>
<evidence type="ECO:0000313" key="3">
    <source>
        <dbReference type="Proteomes" id="UP000279422"/>
    </source>
</evidence>
<sequence length="449" mass="49587">MQNREKNMRNLMAGCSKVKITPPVGTPLDGNVRDRGCEGVHDDIYAKSLVLSDGEKEIAIVSCALCAIPKAMVEDVRKIVEKRCTIPKENILVCAFHTHSGPTTGAIFKEVNEDYLFSLPEKIALSICEAKQNIRKVEVKFGSGEENALPHNRRIKMKDGSLRMNWEDLSLDEIDAPAGPVDPEVGVVIIEELNGKPIATLINYTCHPAILAGDNFLVSEDYPSYTMRLIEKEKGGICLFTNGAAGNINHINIFDPDQRRGFYEAERLGTILGKKVLSIMGTAKPIPIEKLKMIREEIELPLRKIPISEIEKAKKLIEGKEVKKISMVDGLSDEVYAEQILTLSKIQEKSVLSEIQAISLGNIALASIPGELFVEYGLEIKKKSPFPHTFIIGYANDYVGYIPTSKAFEEGGYEVRTGIASKLDPGVGEFITKKALEILNKLKESSNES</sequence>
<feature type="domain" description="Neutral/alkaline non-lysosomal ceramidase N-terminal" evidence="1">
    <location>
        <begin position="34"/>
        <end position="235"/>
    </location>
</feature>
<gene>
    <name evidence="2" type="ORF">DRJ00_07830</name>
</gene>
<reference evidence="2 3" key="1">
    <citation type="submission" date="2018-06" db="EMBL/GenBank/DDBJ databases">
        <title>Extensive metabolic versatility and redundancy in microbially diverse, dynamic hydrothermal sediments.</title>
        <authorList>
            <person name="Dombrowski N."/>
            <person name="Teske A."/>
            <person name="Baker B.J."/>
        </authorList>
    </citation>
    <scope>NUCLEOTIDE SEQUENCE [LARGE SCALE GENOMIC DNA]</scope>
    <source>
        <strain evidence="2">B47_G16</strain>
    </source>
</reference>
<accession>A0A497E2V0</accession>
<organism evidence="2 3">
    <name type="scientific">Aerophobetes bacterium</name>
    <dbReference type="NCBI Taxonomy" id="2030807"/>
    <lineage>
        <taxon>Bacteria</taxon>
        <taxon>Candidatus Aerophobota</taxon>
    </lineage>
</organism>
<dbReference type="Proteomes" id="UP000279422">
    <property type="component" value="Unassembled WGS sequence"/>
</dbReference>
<dbReference type="AlphaFoldDB" id="A0A497E2V0"/>
<comment type="caution">
    <text evidence="2">The sequence shown here is derived from an EMBL/GenBank/DDBJ whole genome shotgun (WGS) entry which is preliminary data.</text>
</comment>
<evidence type="ECO:0000259" key="1">
    <source>
        <dbReference type="Pfam" id="PF04734"/>
    </source>
</evidence>
<evidence type="ECO:0000313" key="2">
    <source>
        <dbReference type="EMBL" id="RLE07593.1"/>
    </source>
</evidence>
<protein>
    <recommendedName>
        <fullName evidence="1">Neutral/alkaline non-lysosomal ceramidase N-terminal domain-containing protein</fullName>
    </recommendedName>
</protein>
<dbReference type="EMBL" id="QMPZ01000155">
    <property type="protein sequence ID" value="RLE07593.1"/>
    <property type="molecule type" value="Genomic_DNA"/>
</dbReference>
<dbReference type="InterPro" id="IPR031329">
    <property type="entry name" value="NEUT/ALK_ceramidase_N"/>
</dbReference>
<dbReference type="Pfam" id="PF04734">
    <property type="entry name" value="Ceramidase_alk"/>
    <property type="match status" value="1"/>
</dbReference>
<proteinExistence type="predicted"/>